<accession>A0AAN8W361</accession>
<dbReference type="EMBL" id="JBAMMX010000006">
    <property type="protein sequence ID" value="KAK6938217.1"/>
    <property type="molecule type" value="Genomic_DNA"/>
</dbReference>
<evidence type="ECO:0000313" key="2">
    <source>
        <dbReference type="Proteomes" id="UP001370490"/>
    </source>
</evidence>
<protein>
    <submittedName>
        <fullName evidence="1">Uncharacterized protein</fullName>
    </submittedName>
</protein>
<dbReference type="AlphaFoldDB" id="A0AAN8W361"/>
<sequence>MSASYSMSSKAANKENWTGSKIVLVGGIKRDGLKPEKMWPSITRKTQLAVDAVMASIEKGFEAVDVVA</sequence>
<evidence type="ECO:0000313" key="1">
    <source>
        <dbReference type="EMBL" id="KAK6938217.1"/>
    </source>
</evidence>
<keyword evidence="2" id="KW-1185">Reference proteome</keyword>
<organism evidence="1 2">
    <name type="scientific">Dillenia turbinata</name>
    <dbReference type="NCBI Taxonomy" id="194707"/>
    <lineage>
        <taxon>Eukaryota</taxon>
        <taxon>Viridiplantae</taxon>
        <taxon>Streptophyta</taxon>
        <taxon>Embryophyta</taxon>
        <taxon>Tracheophyta</taxon>
        <taxon>Spermatophyta</taxon>
        <taxon>Magnoliopsida</taxon>
        <taxon>eudicotyledons</taxon>
        <taxon>Gunneridae</taxon>
        <taxon>Pentapetalae</taxon>
        <taxon>Dilleniales</taxon>
        <taxon>Dilleniaceae</taxon>
        <taxon>Dillenia</taxon>
    </lineage>
</organism>
<dbReference type="Gene3D" id="3.30.360.10">
    <property type="entry name" value="Dihydrodipicolinate Reductase, domain 2"/>
    <property type="match status" value="1"/>
</dbReference>
<gene>
    <name evidence="1" type="ORF">RJ641_031725</name>
</gene>
<dbReference type="Proteomes" id="UP001370490">
    <property type="component" value="Unassembled WGS sequence"/>
</dbReference>
<reference evidence="1 2" key="1">
    <citation type="submission" date="2023-12" db="EMBL/GenBank/DDBJ databases">
        <title>A high-quality genome assembly for Dillenia turbinata (Dilleniales).</title>
        <authorList>
            <person name="Chanderbali A."/>
        </authorList>
    </citation>
    <scope>NUCLEOTIDE SEQUENCE [LARGE SCALE GENOMIC DNA]</scope>
    <source>
        <strain evidence="1">LSX21</strain>
        <tissue evidence="1">Leaf</tissue>
    </source>
</reference>
<proteinExistence type="predicted"/>
<name>A0AAN8W361_9MAGN</name>
<comment type="caution">
    <text evidence="1">The sequence shown here is derived from an EMBL/GenBank/DDBJ whole genome shotgun (WGS) entry which is preliminary data.</text>
</comment>